<dbReference type="EMBL" id="BTSY01000003">
    <property type="protein sequence ID" value="GMT17630.1"/>
    <property type="molecule type" value="Genomic_DNA"/>
</dbReference>
<name>A0AAV5VD82_9BILA</name>
<sequence length="108" mass="11802">QLVGLGSGDFREDTISEQFVVGLLLGHDRSLPSQGYCTPTVLWRLVVTHIRLLYRRRSSIIDLGGALEDGKRCLVGSGSRAIDDHRVVTVSGGQEYGKICWVRDGTGC</sequence>
<organism evidence="1 2">
    <name type="scientific">Pristionchus fissidentatus</name>
    <dbReference type="NCBI Taxonomy" id="1538716"/>
    <lineage>
        <taxon>Eukaryota</taxon>
        <taxon>Metazoa</taxon>
        <taxon>Ecdysozoa</taxon>
        <taxon>Nematoda</taxon>
        <taxon>Chromadorea</taxon>
        <taxon>Rhabditida</taxon>
        <taxon>Rhabditina</taxon>
        <taxon>Diplogasteromorpha</taxon>
        <taxon>Diplogasteroidea</taxon>
        <taxon>Neodiplogasteridae</taxon>
        <taxon>Pristionchus</taxon>
    </lineage>
</organism>
<dbReference type="Proteomes" id="UP001432322">
    <property type="component" value="Unassembled WGS sequence"/>
</dbReference>
<evidence type="ECO:0000313" key="1">
    <source>
        <dbReference type="EMBL" id="GMT17630.1"/>
    </source>
</evidence>
<feature type="non-terminal residue" evidence="1">
    <location>
        <position position="108"/>
    </location>
</feature>
<dbReference type="AlphaFoldDB" id="A0AAV5VD82"/>
<proteinExistence type="predicted"/>
<gene>
    <name evidence="1" type="ORF">PFISCL1PPCAC_8927</name>
</gene>
<accession>A0AAV5VD82</accession>
<feature type="non-terminal residue" evidence="1">
    <location>
        <position position="1"/>
    </location>
</feature>
<reference evidence="1" key="1">
    <citation type="submission" date="2023-10" db="EMBL/GenBank/DDBJ databases">
        <title>Genome assembly of Pristionchus species.</title>
        <authorList>
            <person name="Yoshida K."/>
            <person name="Sommer R.J."/>
        </authorList>
    </citation>
    <scope>NUCLEOTIDE SEQUENCE</scope>
    <source>
        <strain evidence="1">RS5133</strain>
    </source>
</reference>
<keyword evidence="2" id="KW-1185">Reference proteome</keyword>
<evidence type="ECO:0000313" key="2">
    <source>
        <dbReference type="Proteomes" id="UP001432322"/>
    </source>
</evidence>
<protein>
    <submittedName>
        <fullName evidence="1">Uncharacterized protein</fullName>
    </submittedName>
</protein>
<comment type="caution">
    <text evidence="1">The sequence shown here is derived from an EMBL/GenBank/DDBJ whole genome shotgun (WGS) entry which is preliminary data.</text>
</comment>